<evidence type="ECO:0000256" key="1">
    <source>
        <dbReference type="SAM" id="Coils"/>
    </source>
</evidence>
<keyword evidence="3" id="KW-1185">Reference proteome</keyword>
<accession>J6HCY7</accession>
<evidence type="ECO:0000313" key="2">
    <source>
        <dbReference type="EMBL" id="EJU22965.1"/>
    </source>
</evidence>
<dbReference type="InterPro" id="IPR006428">
    <property type="entry name" value="Portal_SPP1-type"/>
</dbReference>
<dbReference type="EMBL" id="ALNK01000017">
    <property type="protein sequence ID" value="EJU22965.1"/>
    <property type="molecule type" value="Genomic_DNA"/>
</dbReference>
<proteinExistence type="predicted"/>
<evidence type="ECO:0000313" key="3">
    <source>
        <dbReference type="Proteomes" id="UP000005244"/>
    </source>
</evidence>
<dbReference type="InterPro" id="IPR021145">
    <property type="entry name" value="Portal_protein_SPP1_Gp6-like"/>
</dbReference>
<comment type="caution">
    <text evidence="2">The sequence shown here is derived from an EMBL/GenBank/DDBJ whole genome shotgun (WGS) entry which is preliminary data.</text>
</comment>
<reference evidence="2 3" key="1">
    <citation type="submission" date="2012-07" db="EMBL/GenBank/DDBJ databases">
        <authorList>
            <person name="Durkin A.S."/>
            <person name="McCorrison J."/>
            <person name="Torralba M."/>
            <person name="Gillis M."/>
            <person name="Methe B."/>
            <person name="Sutton G."/>
            <person name="Nelson K.E."/>
        </authorList>
    </citation>
    <scope>NUCLEOTIDE SEQUENCE [LARGE SCALE GENOMIC DNA]</scope>
    <source>
        <strain evidence="2 3">OBRC8</strain>
    </source>
</reference>
<dbReference type="Proteomes" id="UP000005244">
    <property type="component" value="Unassembled WGS sequence"/>
</dbReference>
<dbReference type="AlphaFoldDB" id="J6HCY7"/>
<keyword evidence="1" id="KW-0175">Coiled coil</keyword>
<organism evidence="2 3">
    <name type="scientific">Peptoanaerobacter stomatis</name>
    <dbReference type="NCBI Taxonomy" id="796937"/>
    <lineage>
        <taxon>Bacteria</taxon>
        <taxon>Bacillati</taxon>
        <taxon>Bacillota</taxon>
        <taxon>Clostridia</taxon>
        <taxon>Peptostreptococcales</taxon>
        <taxon>Filifactoraceae</taxon>
        <taxon>Peptoanaerobacter</taxon>
    </lineage>
</organism>
<dbReference type="Pfam" id="PF05133">
    <property type="entry name" value="SPP1_portal"/>
    <property type="match status" value="1"/>
</dbReference>
<sequence>MYKTAEELTDKLITKFIAQYEKDNKERYKNLQDYYKNANNILNRTTIDGNDVNNKIANNYAGYVTDMATGYFIGRPVTYTSSNDEFLNIIQNIYNYNDEQDENNEIAKQFSVKGRCYEIIYLDENDLDEDNMPRLRFNKIDAENMMAIYDYGISSEMLYAIRWYDVTINNKKSIKIEVYTKDKIIFYEKIGSKLTVEKEVQHFFKIVPVIEYINNEEMQGDFEKVMTLIDAYDKAESDSLNNLEYFANCYMYLVGMKNTDMDDIKRMKELRVILLDKEGEAGFLTKNENSEETENITNRLKSDIHKFSMVPDLSDEQFSNNASGIAMLYKLLGLEQLAVKKERKMKKALQRRIEIIVNYLNFKGANYDYKEIKMQFMRNIPVNDKENVEIAQMLQGMLSQKTAISYLKMIDDVNSELENIQKEKDSYSIDLDKVGDTDA</sequence>
<dbReference type="RefSeq" id="WP_009530859.1">
    <property type="nucleotide sequence ID" value="NZ_ALNK01000017.1"/>
</dbReference>
<dbReference type="NCBIfam" id="TIGR01538">
    <property type="entry name" value="portal_SPP1"/>
    <property type="match status" value="1"/>
</dbReference>
<protein>
    <submittedName>
        <fullName evidence="2">Phage portal protein, SPP1 family</fullName>
    </submittedName>
</protein>
<feature type="coiled-coil region" evidence="1">
    <location>
        <begin position="403"/>
        <end position="430"/>
    </location>
</feature>
<name>J6HCY7_9FIRM</name>
<gene>
    <name evidence="2" type="ORF">HMPREF1143_0508</name>
</gene>